<evidence type="ECO:0000313" key="3">
    <source>
        <dbReference type="Proteomes" id="UP001558613"/>
    </source>
</evidence>
<accession>A0ABR3N9E2</accession>
<keyword evidence="3" id="KW-1185">Reference proteome</keyword>
<feature type="region of interest" description="Disordered" evidence="1">
    <location>
        <begin position="14"/>
        <end position="66"/>
    </location>
</feature>
<comment type="caution">
    <text evidence="2">The sequence shown here is derived from an EMBL/GenBank/DDBJ whole genome shotgun (WGS) entry which is preliminary data.</text>
</comment>
<proteinExistence type="predicted"/>
<sequence length="94" mass="10525">MDRLVYSLQCSRKHHGHYGPSVPLQTAKQPREARSVSHRPKSDYAAVRSCGPRPEPVGPAQGRSTLPWPHTFRVCLNYAVCVEQVGADVKYKEP</sequence>
<dbReference type="EMBL" id="JAYMGO010000006">
    <property type="protein sequence ID" value="KAL1273340.1"/>
    <property type="molecule type" value="Genomic_DNA"/>
</dbReference>
<evidence type="ECO:0000256" key="1">
    <source>
        <dbReference type="SAM" id="MobiDB-lite"/>
    </source>
</evidence>
<reference evidence="2 3" key="1">
    <citation type="submission" date="2023-09" db="EMBL/GenBank/DDBJ databases">
        <authorList>
            <person name="Wang M."/>
        </authorList>
    </citation>
    <scope>NUCLEOTIDE SEQUENCE [LARGE SCALE GENOMIC DNA]</scope>
    <source>
        <strain evidence="2">GT-2023</strain>
        <tissue evidence="2">Liver</tissue>
    </source>
</reference>
<evidence type="ECO:0000313" key="2">
    <source>
        <dbReference type="EMBL" id="KAL1273340.1"/>
    </source>
</evidence>
<organism evidence="2 3">
    <name type="scientific">Cirrhinus molitorella</name>
    <name type="common">mud carp</name>
    <dbReference type="NCBI Taxonomy" id="172907"/>
    <lineage>
        <taxon>Eukaryota</taxon>
        <taxon>Metazoa</taxon>
        <taxon>Chordata</taxon>
        <taxon>Craniata</taxon>
        <taxon>Vertebrata</taxon>
        <taxon>Euteleostomi</taxon>
        <taxon>Actinopterygii</taxon>
        <taxon>Neopterygii</taxon>
        <taxon>Teleostei</taxon>
        <taxon>Ostariophysi</taxon>
        <taxon>Cypriniformes</taxon>
        <taxon>Cyprinidae</taxon>
        <taxon>Labeoninae</taxon>
        <taxon>Labeonini</taxon>
        <taxon>Cirrhinus</taxon>
    </lineage>
</organism>
<name>A0ABR3N9E2_9TELE</name>
<dbReference type="Proteomes" id="UP001558613">
    <property type="component" value="Unassembled WGS sequence"/>
</dbReference>
<gene>
    <name evidence="2" type="ORF">QQF64_029202</name>
</gene>
<protein>
    <submittedName>
        <fullName evidence="2">Uncharacterized protein</fullName>
    </submittedName>
</protein>